<dbReference type="AlphaFoldDB" id="F2NN86"/>
<sequence>MEVLSFLALGFEVALQPLNLLLAFMGALVGTLIGVLPGIGPISGVALLVPLTFALRLPPESALILLAGIYYGAMYGGSTTSILLNVPGETASVVTTLDGYQMARQGRAGPALAVAAIGSFVAGTLSVIGLMFFAPWLARLAIRFGPAEYFALMVFAMTTISSLAGRNLAKALIATLLGLMLATVGLDPGSAVPRYTFGQLKLYDGMDFLVVAIGLFAISEVLFLLEESRLIRPVRARVERTYISLKELVFSLGAILRGSVLGFFIGVLPGAGASIASFISYTLEKRYSDREGTFGKGDIRGVAAPESANNAASGGALIPLLTLGVPGSGTTAVLLGALMGMNIVPGPLLFQQHPQVVWGLIASMYIGNLMLLVLNLPLVGLFVRILTVPRWFLVPAVVAISFIGVYAVNNSPFDLLLMSAFGLLGYLMRRMDFPLAPVILGLVLGSLMEVNFRRALALSNGDLGILFGSPIAIALWALAAFSLIAPWLLGRLFRVRVPQGEEGEA</sequence>
<evidence type="ECO:0000256" key="1">
    <source>
        <dbReference type="SAM" id="Phobius"/>
    </source>
</evidence>
<accession>F2NN86</accession>
<dbReference type="HOGENOM" id="CLU_022936_2_0_0"/>
<dbReference type="EMBL" id="CP002630">
    <property type="protein sequence ID" value="AEB10927.1"/>
    <property type="molecule type" value="Genomic_DNA"/>
</dbReference>
<dbReference type="PROSITE" id="PS01307">
    <property type="entry name" value="MOTA"/>
    <property type="match status" value="1"/>
</dbReference>
<feature type="transmembrane region" description="Helical" evidence="1">
    <location>
        <begin position="167"/>
        <end position="186"/>
    </location>
</feature>
<dbReference type="InterPro" id="IPR000540">
    <property type="entry name" value="Flag_MotA_CS"/>
</dbReference>
<feature type="domain" description="DUF112" evidence="2">
    <location>
        <begin position="20"/>
        <end position="440"/>
    </location>
</feature>
<evidence type="ECO:0000313" key="4">
    <source>
        <dbReference type="Proteomes" id="UP000007030"/>
    </source>
</evidence>
<organism evidence="3 4">
    <name type="scientific">Marinithermus hydrothermalis (strain DSM 14884 / JCM 11576 / T1)</name>
    <dbReference type="NCBI Taxonomy" id="869210"/>
    <lineage>
        <taxon>Bacteria</taxon>
        <taxon>Thermotogati</taxon>
        <taxon>Deinococcota</taxon>
        <taxon>Deinococci</taxon>
        <taxon>Thermales</taxon>
        <taxon>Thermaceae</taxon>
        <taxon>Marinithermus</taxon>
    </lineage>
</organism>
<feature type="transmembrane region" description="Helical" evidence="1">
    <location>
        <begin position="435"/>
        <end position="452"/>
    </location>
</feature>
<proteinExistence type="predicted"/>
<protein>
    <recommendedName>
        <fullName evidence="2">DUF112 domain-containing protein</fullName>
    </recommendedName>
</protein>
<dbReference type="RefSeq" id="WP_013702982.1">
    <property type="nucleotide sequence ID" value="NC_015387.1"/>
</dbReference>
<feature type="transmembrane region" description="Helical" evidence="1">
    <location>
        <begin position="111"/>
        <end position="134"/>
    </location>
</feature>
<gene>
    <name evidence="3" type="ordered locus">Marky_0164</name>
</gene>
<keyword evidence="1" id="KW-0472">Membrane</keyword>
<dbReference type="PANTHER" id="PTHR35342:SF5">
    <property type="entry name" value="TRICARBOXYLIC TRANSPORT PROTEIN"/>
    <property type="match status" value="1"/>
</dbReference>
<feature type="transmembrane region" description="Helical" evidence="1">
    <location>
        <begin position="206"/>
        <end position="225"/>
    </location>
</feature>
<dbReference type="KEGG" id="mhd:Marky_0164"/>
<name>F2NN86_MARHT</name>
<dbReference type="STRING" id="869210.Marky_0164"/>
<feature type="transmembrane region" description="Helical" evidence="1">
    <location>
        <begin position="20"/>
        <end position="49"/>
    </location>
</feature>
<dbReference type="OrthoDB" id="9781349at2"/>
<keyword evidence="4" id="KW-1185">Reference proteome</keyword>
<evidence type="ECO:0000313" key="3">
    <source>
        <dbReference type="EMBL" id="AEB10927.1"/>
    </source>
</evidence>
<dbReference type="Proteomes" id="UP000007030">
    <property type="component" value="Chromosome"/>
</dbReference>
<feature type="transmembrane region" description="Helical" evidence="1">
    <location>
        <begin position="260"/>
        <end position="281"/>
    </location>
</feature>
<dbReference type="eggNOG" id="COG3333">
    <property type="taxonomic scope" value="Bacteria"/>
</dbReference>
<feature type="transmembrane region" description="Helical" evidence="1">
    <location>
        <begin position="391"/>
        <end position="408"/>
    </location>
</feature>
<feature type="transmembrane region" description="Helical" evidence="1">
    <location>
        <begin position="464"/>
        <end position="489"/>
    </location>
</feature>
<keyword evidence="1" id="KW-1133">Transmembrane helix</keyword>
<dbReference type="Pfam" id="PF01970">
    <property type="entry name" value="TctA"/>
    <property type="match status" value="1"/>
</dbReference>
<feature type="transmembrane region" description="Helical" evidence="1">
    <location>
        <begin position="140"/>
        <end position="160"/>
    </location>
</feature>
<dbReference type="PANTHER" id="PTHR35342">
    <property type="entry name" value="TRICARBOXYLIC TRANSPORT PROTEIN"/>
    <property type="match status" value="1"/>
</dbReference>
<keyword evidence="1" id="KW-0812">Transmembrane</keyword>
<evidence type="ECO:0000259" key="2">
    <source>
        <dbReference type="Pfam" id="PF01970"/>
    </source>
</evidence>
<dbReference type="InterPro" id="IPR002823">
    <property type="entry name" value="DUF112_TM"/>
</dbReference>
<feature type="transmembrane region" description="Helical" evidence="1">
    <location>
        <begin position="356"/>
        <end position="379"/>
    </location>
</feature>
<reference evidence="3 4" key="1">
    <citation type="journal article" date="2012" name="Stand. Genomic Sci.">
        <title>Complete genome sequence of the aerobic, heterotroph Marinithermus hydrothermalis type strain (T1(T)) from a deep-sea hydrothermal vent chimney.</title>
        <authorList>
            <person name="Copeland A."/>
            <person name="Gu W."/>
            <person name="Yasawong M."/>
            <person name="Lapidus A."/>
            <person name="Lucas S."/>
            <person name="Deshpande S."/>
            <person name="Pagani I."/>
            <person name="Tapia R."/>
            <person name="Cheng J.F."/>
            <person name="Goodwin L.A."/>
            <person name="Pitluck S."/>
            <person name="Liolios K."/>
            <person name="Ivanova N."/>
            <person name="Mavromatis K."/>
            <person name="Mikhailova N."/>
            <person name="Pati A."/>
            <person name="Chen A."/>
            <person name="Palaniappan K."/>
            <person name="Land M."/>
            <person name="Pan C."/>
            <person name="Brambilla E.M."/>
            <person name="Rohde M."/>
            <person name="Tindall B.J."/>
            <person name="Sikorski J."/>
            <person name="Goker M."/>
            <person name="Detter J.C."/>
            <person name="Bristow J."/>
            <person name="Eisen J.A."/>
            <person name="Markowitz V."/>
            <person name="Hugenholtz P."/>
            <person name="Kyrpides N.C."/>
            <person name="Klenk H.P."/>
            <person name="Woyke T."/>
        </authorList>
    </citation>
    <scope>NUCLEOTIDE SEQUENCE [LARGE SCALE GENOMIC DNA]</scope>
    <source>
        <strain evidence="4">DSM 14884 / JCM 11576 / T1</strain>
    </source>
</reference>